<dbReference type="AlphaFoldDB" id="A0A7J7JIP5"/>
<evidence type="ECO:0000256" key="7">
    <source>
        <dbReference type="ARBA" id="ARBA00023033"/>
    </source>
</evidence>
<accession>A0A7J7JIP5</accession>
<dbReference type="Proteomes" id="UP000593567">
    <property type="component" value="Unassembled WGS sequence"/>
</dbReference>
<sequence length="434" mass="49995">MVYDAEWLREAFVKHLSVFTNRRRTVFGRALDYTLFVSEGDHWRHTRRIVSPEFSSGKIKRMMPTIQDCILLFVSNLDKSNEKPIYFRRNCYALLLDIVSHTAFGLESDTQTNEDSQFTQNALRLVNNAEYKKTLKQKLITGLALILFIWAPTWVVRLAANSFNIALLDIEALGYLEQICEKVIANRKSGSPEPSFVQTLVDSLVEAPKGHPDTLVDTNGLLWSKQGLTSQGIVGNALVFLTAGFVTTSNTLLFAFYELAQHPHIQEQLYEEIMEIFHTDDITPEQINEAKLLEYCINETLRLYPIGFRFDRATTEDVTIRDIFVPKGTMVTAAPWTIHREPEIWEHPEDYDPYRFLPDRFTQKQNTAYMPFGIGNRACIGQRLAQLEMKMTLILTLKRFIVCTCEDTPERPIKFAPVPAITPEKKIMLRFVKR</sequence>
<evidence type="ECO:0000256" key="11">
    <source>
        <dbReference type="SAM" id="Phobius"/>
    </source>
</evidence>
<dbReference type="GO" id="GO:0005506">
    <property type="term" value="F:iron ion binding"/>
    <property type="evidence" value="ECO:0007669"/>
    <property type="project" value="InterPro"/>
</dbReference>
<keyword evidence="5 10" id="KW-0560">Oxidoreductase</keyword>
<dbReference type="SUPFAM" id="SSF48264">
    <property type="entry name" value="Cytochrome P450"/>
    <property type="match status" value="1"/>
</dbReference>
<dbReference type="FunFam" id="1.10.630.10:FF:000182">
    <property type="entry name" value="Cytochrome P450 3A4"/>
    <property type="match status" value="1"/>
</dbReference>
<evidence type="ECO:0000256" key="8">
    <source>
        <dbReference type="ARBA" id="ARBA00043906"/>
    </source>
</evidence>
<comment type="function">
    <text evidence="8">Cytochromes P450 are a group of heme-thiolate monooxygenases. They oxidize a variety of structurally unrelated compounds, including steroids, fatty acids, and xenobiotics.</text>
</comment>
<dbReference type="PRINTS" id="PR00385">
    <property type="entry name" value="P450"/>
</dbReference>
<proteinExistence type="inferred from homology"/>
<dbReference type="InterPro" id="IPR036396">
    <property type="entry name" value="Cyt_P450_sf"/>
</dbReference>
<evidence type="ECO:0000256" key="9">
    <source>
        <dbReference type="PIRSR" id="PIRSR602401-1"/>
    </source>
</evidence>
<evidence type="ECO:0000256" key="6">
    <source>
        <dbReference type="ARBA" id="ARBA00023004"/>
    </source>
</evidence>
<keyword evidence="4 9" id="KW-0479">Metal-binding</keyword>
<reference evidence="12" key="1">
    <citation type="submission" date="2020-06" db="EMBL/GenBank/DDBJ databases">
        <title>Draft genome of Bugula neritina, a colonial animal packing powerful symbionts and potential medicines.</title>
        <authorList>
            <person name="Rayko M."/>
        </authorList>
    </citation>
    <scope>NUCLEOTIDE SEQUENCE [LARGE SCALE GENOMIC DNA]</scope>
    <source>
        <strain evidence="12">Kwan_BN1</strain>
    </source>
</reference>
<dbReference type="InterPro" id="IPR050705">
    <property type="entry name" value="Cytochrome_P450_3A"/>
</dbReference>
<dbReference type="InterPro" id="IPR002401">
    <property type="entry name" value="Cyt_P450_E_grp-I"/>
</dbReference>
<dbReference type="PANTHER" id="PTHR24302:SF15">
    <property type="entry name" value="FATTY-ACID PEROXYGENASE"/>
    <property type="match status" value="1"/>
</dbReference>
<dbReference type="GO" id="GO:0008395">
    <property type="term" value="F:steroid hydroxylase activity"/>
    <property type="evidence" value="ECO:0007669"/>
    <property type="project" value="TreeGrafter"/>
</dbReference>
<feature type="binding site" description="axial binding residue" evidence="9">
    <location>
        <position position="379"/>
    </location>
    <ligand>
        <name>heme</name>
        <dbReference type="ChEBI" id="CHEBI:30413"/>
    </ligand>
    <ligandPart>
        <name>Fe</name>
        <dbReference type="ChEBI" id="CHEBI:18248"/>
    </ligandPart>
</feature>
<feature type="transmembrane region" description="Helical" evidence="11">
    <location>
        <begin position="139"/>
        <end position="160"/>
    </location>
</feature>
<dbReference type="Gene3D" id="1.10.630.10">
    <property type="entry name" value="Cytochrome P450"/>
    <property type="match status" value="1"/>
</dbReference>
<dbReference type="PANTHER" id="PTHR24302">
    <property type="entry name" value="CYTOCHROME P450 FAMILY 3"/>
    <property type="match status" value="1"/>
</dbReference>
<evidence type="ECO:0000313" key="13">
    <source>
        <dbReference type="Proteomes" id="UP000593567"/>
    </source>
</evidence>
<gene>
    <name evidence="12" type="ORF">EB796_015500</name>
</gene>
<evidence type="ECO:0000256" key="4">
    <source>
        <dbReference type="ARBA" id="ARBA00022723"/>
    </source>
</evidence>
<evidence type="ECO:0000256" key="10">
    <source>
        <dbReference type="RuleBase" id="RU000461"/>
    </source>
</evidence>
<keyword evidence="6 9" id="KW-0408">Iron</keyword>
<evidence type="ECO:0000313" key="12">
    <source>
        <dbReference type="EMBL" id="KAF6026192.1"/>
    </source>
</evidence>
<organism evidence="12 13">
    <name type="scientific">Bugula neritina</name>
    <name type="common">Brown bryozoan</name>
    <name type="synonym">Sertularia neritina</name>
    <dbReference type="NCBI Taxonomy" id="10212"/>
    <lineage>
        <taxon>Eukaryota</taxon>
        <taxon>Metazoa</taxon>
        <taxon>Spiralia</taxon>
        <taxon>Lophotrochozoa</taxon>
        <taxon>Bryozoa</taxon>
        <taxon>Gymnolaemata</taxon>
        <taxon>Cheilostomatida</taxon>
        <taxon>Flustrina</taxon>
        <taxon>Buguloidea</taxon>
        <taxon>Bugulidae</taxon>
        <taxon>Bugula</taxon>
    </lineage>
</organism>
<dbReference type="InterPro" id="IPR001128">
    <property type="entry name" value="Cyt_P450"/>
</dbReference>
<evidence type="ECO:0000256" key="1">
    <source>
        <dbReference type="ARBA" id="ARBA00001971"/>
    </source>
</evidence>
<evidence type="ECO:0000256" key="5">
    <source>
        <dbReference type="ARBA" id="ARBA00023002"/>
    </source>
</evidence>
<comment type="caution">
    <text evidence="12">The sequence shown here is derived from an EMBL/GenBank/DDBJ whole genome shotgun (WGS) entry which is preliminary data.</text>
</comment>
<comment type="similarity">
    <text evidence="2 10">Belongs to the cytochrome P450 family.</text>
</comment>
<keyword evidence="7 10" id="KW-0503">Monooxygenase</keyword>
<dbReference type="GO" id="GO:0020037">
    <property type="term" value="F:heme binding"/>
    <property type="evidence" value="ECO:0007669"/>
    <property type="project" value="InterPro"/>
</dbReference>
<dbReference type="GO" id="GO:0016705">
    <property type="term" value="F:oxidoreductase activity, acting on paired donors, with incorporation or reduction of molecular oxygen"/>
    <property type="evidence" value="ECO:0007669"/>
    <property type="project" value="InterPro"/>
</dbReference>
<dbReference type="OrthoDB" id="2789670at2759"/>
<dbReference type="InterPro" id="IPR017972">
    <property type="entry name" value="Cyt_P450_CS"/>
</dbReference>
<keyword evidence="13" id="KW-1185">Reference proteome</keyword>
<keyword evidence="3 9" id="KW-0349">Heme</keyword>
<evidence type="ECO:0000256" key="3">
    <source>
        <dbReference type="ARBA" id="ARBA00022617"/>
    </source>
</evidence>
<evidence type="ECO:0000256" key="2">
    <source>
        <dbReference type="ARBA" id="ARBA00010617"/>
    </source>
</evidence>
<dbReference type="EMBL" id="VXIV02002327">
    <property type="protein sequence ID" value="KAF6026192.1"/>
    <property type="molecule type" value="Genomic_DNA"/>
</dbReference>
<dbReference type="Pfam" id="PF00067">
    <property type="entry name" value="p450"/>
    <property type="match status" value="1"/>
</dbReference>
<dbReference type="PRINTS" id="PR00463">
    <property type="entry name" value="EP450I"/>
</dbReference>
<dbReference type="PROSITE" id="PS00086">
    <property type="entry name" value="CYTOCHROME_P450"/>
    <property type="match status" value="1"/>
</dbReference>
<keyword evidence="11" id="KW-1133">Transmembrane helix</keyword>
<keyword evidence="11" id="KW-0812">Transmembrane</keyword>
<comment type="cofactor">
    <cofactor evidence="1 9">
        <name>heme</name>
        <dbReference type="ChEBI" id="CHEBI:30413"/>
    </cofactor>
</comment>
<keyword evidence="11" id="KW-0472">Membrane</keyword>
<name>A0A7J7JIP5_BUGNE</name>
<protein>
    <submittedName>
        <fullName evidence="12">CYP3A4</fullName>
    </submittedName>
</protein>